<dbReference type="Pfam" id="PF14258">
    <property type="entry name" value="DUF4350"/>
    <property type="match status" value="1"/>
</dbReference>
<dbReference type="RefSeq" id="WP_318620750.1">
    <property type="nucleotide sequence ID" value="NZ_CP137642.1"/>
</dbReference>
<dbReference type="AlphaFoldDB" id="A0AAX4FTY0"/>
<sequence>MQRETRVVLLVLLLAGGALYLHTTTTTEEFSRHNIGWNGTSSLPAEEVRDLARLDPGSTLLLLAPDRPFTPEEVGYLRAFLDGGGRVIIADEEGAANPLLADLGSEIRVRPGNLSSLERDYAHPGLFRGYVVGNDTLFAGVETVLLNRPAEVEGGEPLIETSVFTWDDVDGDGRVGEGETFGRSVVCAREGNLIVIGDASLFINAMLPENPKFIENLQPVQIDAVHSRIGSRNPIINTLTWIAERPPAVAAIAALAILPVAWRFGRKRE</sequence>
<organism evidence="2 3">
    <name type="scientific">Methanoculleus receptaculi</name>
    <dbReference type="NCBI Taxonomy" id="394967"/>
    <lineage>
        <taxon>Archaea</taxon>
        <taxon>Methanobacteriati</taxon>
        <taxon>Methanobacteriota</taxon>
        <taxon>Stenosarchaea group</taxon>
        <taxon>Methanomicrobia</taxon>
        <taxon>Methanomicrobiales</taxon>
        <taxon>Methanomicrobiaceae</taxon>
        <taxon>Methanoculleus</taxon>
    </lineage>
</organism>
<keyword evidence="3" id="KW-1185">Reference proteome</keyword>
<protein>
    <submittedName>
        <fullName evidence="2">DUF4350 domain-containing protein</fullName>
    </submittedName>
</protein>
<dbReference type="InterPro" id="IPR025646">
    <property type="entry name" value="DUF4350"/>
</dbReference>
<name>A0AAX4FTY0_9EURY</name>
<dbReference type="Proteomes" id="UP001305652">
    <property type="component" value="Chromosome"/>
</dbReference>
<reference evidence="2 3" key="1">
    <citation type="submission" date="2023-10" db="EMBL/GenBank/DDBJ databases">
        <title>The complete genome sequence of Methanoculleus receptaculi DSM 18860.</title>
        <authorList>
            <person name="Lai S.-J."/>
            <person name="You Y.-T."/>
            <person name="Chen S.-C."/>
        </authorList>
    </citation>
    <scope>NUCLEOTIDE SEQUENCE [LARGE SCALE GENOMIC DNA]</scope>
    <source>
        <strain evidence="2 3">DSM 18860</strain>
    </source>
</reference>
<evidence type="ECO:0000313" key="3">
    <source>
        <dbReference type="Proteomes" id="UP001305652"/>
    </source>
</evidence>
<feature type="domain" description="DUF4350" evidence="1">
    <location>
        <begin position="49"/>
        <end position="215"/>
    </location>
</feature>
<dbReference type="KEGG" id="mrc:R6Y96_07925"/>
<proteinExistence type="predicted"/>
<dbReference type="EMBL" id="CP137642">
    <property type="protein sequence ID" value="WOX57225.1"/>
    <property type="molecule type" value="Genomic_DNA"/>
</dbReference>
<dbReference type="GeneID" id="85733076"/>
<evidence type="ECO:0000259" key="1">
    <source>
        <dbReference type="Pfam" id="PF14258"/>
    </source>
</evidence>
<gene>
    <name evidence="2" type="ORF">R6Y96_07925</name>
</gene>
<evidence type="ECO:0000313" key="2">
    <source>
        <dbReference type="EMBL" id="WOX57225.1"/>
    </source>
</evidence>
<accession>A0AAX4FTY0</accession>